<keyword evidence="1" id="KW-1133">Transmembrane helix</keyword>
<evidence type="ECO:0000256" key="1">
    <source>
        <dbReference type="SAM" id="Phobius"/>
    </source>
</evidence>
<dbReference type="Proteomes" id="UP001299220">
    <property type="component" value="Unassembled WGS sequence"/>
</dbReference>
<evidence type="ECO:0000313" key="3">
    <source>
        <dbReference type="Proteomes" id="UP001299220"/>
    </source>
</evidence>
<keyword evidence="1" id="KW-0812">Transmembrane</keyword>
<sequence length="111" mass="12913">MDAVWIIFVCAFALCVLITVIKQVCLRMTRAKLMQESLPFTVYATIRNADEAEYIVRSVMERVKWLDLYGMCRVVCMNPNEDPEIDAIIRKLTQKYPFAENGAFQMRKNVL</sequence>
<proteinExistence type="predicted"/>
<comment type="caution">
    <text evidence="2">The sequence shown here is derived from an EMBL/GenBank/DDBJ whole genome shotgun (WGS) entry which is preliminary data.</text>
</comment>
<dbReference type="EMBL" id="JAFBIT010000001">
    <property type="protein sequence ID" value="MCF2652057.1"/>
    <property type="molecule type" value="Genomic_DNA"/>
</dbReference>
<reference evidence="2 3" key="1">
    <citation type="submission" date="2020-12" db="EMBL/GenBank/DDBJ databases">
        <title>Whole genome sequences of gut porcine anaerobes.</title>
        <authorList>
            <person name="Kubasova T."/>
            <person name="Jahodarova E."/>
            <person name="Rychlik I."/>
        </authorList>
    </citation>
    <scope>NUCLEOTIDE SEQUENCE [LARGE SCALE GENOMIC DNA]</scope>
    <source>
        <strain evidence="2 3">An867</strain>
    </source>
</reference>
<gene>
    <name evidence="2" type="ORF">JQM67_05525</name>
</gene>
<keyword evidence="1" id="KW-0472">Membrane</keyword>
<organism evidence="2 3">
    <name type="scientific">Anaeromassilibacillus senegalensis</name>
    <dbReference type="NCBI Taxonomy" id="1673717"/>
    <lineage>
        <taxon>Bacteria</taxon>
        <taxon>Bacillati</taxon>
        <taxon>Bacillota</taxon>
        <taxon>Clostridia</taxon>
        <taxon>Eubacteriales</taxon>
        <taxon>Acutalibacteraceae</taxon>
        <taxon>Anaeromassilibacillus</taxon>
    </lineage>
</organism>
<keyword evidence="3" id="KW-1185">Reference proteome</keyword>
<evidence type="ECO:0000313" key="2">
    <source>
        <dbReference type="EMBL" id="MCF2652057.1"/>
    </source>
</evidence>
<protein>
    <submittedName>
        <fullName evidence="2">Uncharacterized protein</fullName>
    </submittedName>
</protein>
<name>A0ABS9CLM2_9FIRM</name>
<dbReference type="RefSeq" id="WP_235323080.1">
    <property type="nucleotide sequence ID" value="NZ_JAFBIT010000001.1"/>
</dbReference>
<accession>A0ABS9CLM2</accession>
<feature type="transmembrane region" description="Helical" evidence="1">
    <location>
        <begin position="6"/>
        <end position="25"/>
    </location>
</feature>